<keyword evidence="3" id="KW-1185">Reference proteome</keyword>
<dbReference type="AlphaFoldDB" id="A0A7X6K037"/>
<dbReference type="Proteomes" id="UP000526408">
    <property type="component" value="Unassembled WGS sequence"/>
</dbReference>
<dbReference type="EMBL" id="JAAZQQ010000006">
    <property type="protein sequence ID" value="NKX46229.1"/>
    <property type="molecule type" value="Genomic_DNA"/>
</dbReference>
<feature type="transmembrane region" description="Helical" evidence="1">
    <location>
        <begin position="169"/>
        <end position="187"/>
    </location>
</feature>
<keyword evidence="1" id="KW-0472">Membrane</keyword>
<evidence type="ECO:0000313" key="2">
    <source>
        <dbReference type="EMBL" id="NKX46229.1"/>
    </source>
</evidence>
<protein>
    <submittedName>
        <fullName evidence="2">Uncharacterized protein</fullName>
    </submittedName>
</protein>
<dbReference type="InterPro" id="IPR043912">
    <property type="entry name" value="DUF5765"/>
</dbReference>
<name>A0A7X6K037_9RHOB</name>
<comment type="caution">
    <text evidence="2">The sequence shown here is derived from an EMBL/GenBank/DDBJ whole genome shotgun (WGS) entry which is preliminary data.</text>
</comment>
<reference evidence="2 3" key="1">
    <citation type="submission" date="2020-04" db="EMBL/GenBank/DDBJ databases">
        <authorList>
            <person name="Yoon J."/>
        </authorList>
    </citation>
    <scope>NUCLEOTIDE SEQUENCE [LARGE SCALE GENOMIC DNA]</scope>
    <source>
        <strain evidence="2 3">KMU-115</strain>
    </source>
</reference>
<proteinExistence type="predicted"/>
<evidence type="ECO:0000313" key="3">
    <source>
        <dbReference type="Proteomes" id="UP000526408"/>
    </source>
</evidence>
<accession>A0A7X6K037</accession>
<dbReference type="RefSeq" id="WP_168624612.1">
    <property type="nucleotide sequence ID" value="NZ_JAAZQQ010000006.1"/>
</dbReference>
<keyword evidence="1" id="KW-0812">Transmembrane</keyword>
<organism evidence="2 3">
    <name type="scientific">Roseicyclus persicicus</name>
    <dbReference type="NCBI Taxonomy" id="2650661"/>
    <lineage>
        <taxon>Bacteria</taxon>
        <taxon>Pseudomonadati</taxon>
        <taxon>Pseudomonadota</taxon>
        <taxon>Alphaproteobacteria</taxon>
        <taxon>Rhodobacterales</taxon>
        <taxon>Roseobacteraceae</taxon>
        <taxon>Roseicyclus</taxon>
    </lineage>
</organism>
<dbReference type="Pfam" id="PF19069">
    <property type="entry name" value="DUF5765"/>
    <property type="match status" value="1"/>
</dbReference>
<sequence>MCWSEPASLAMAGLGAAAAVVTARRGDTPAIPVTLAFFAAMEALQFWGYQAIDQCGLPGNRWATILSWVHIALQPTFINAFALAVVAPALAPARRRLVLALAGLASALLLLRLAPFGWAGACLPGTHLCGPDWCTRSGTWHLAWDMPLNDLAGALTGGVLTRWGAYPDYMLAVFVLPLAYGGWRFVLMHASLGPVLATLLTDDPGEMPAIWCLFSVGLVLLALSPWLRARVGPTPARPAG</sequence>
<feature type="transmembrane region" description="Helical" evidence="1">
    <location>
        <begin position="97"/>
        <end position="118"/>
    </location>
</feature>
<feature type="transmembrane region" description="Helical" evidence="1">
    <location>
        <begin position="68"/>
        <end position="90"/>
    </location>
</feature>
<evidence type="ECO:0000256" key="1">
    <source>
        <dbReference type="SAM" id="Phobius"/>
    </source>
</evidence>
<keyword evidence="1" id="KW-1133">Transmembrane helix</keyword>
<feature type="transmembrane region" description="Helical" evidence="1">
    <location>
        <begin position="208"/>
        <end position="227"/>
    </location>
</feature>
<gene>
    <name evidence="2" type="ORF">HCU73_16675</name>
</gene>